<reference evidence="10" key="1">
    <citation type="journal article" date="2019" name="Int. J. Syst. Evol. Microbiol.">
        <title>The Global Catalogue of Microorganisms (GCM) 10K type strain sequencing project: providing services to taxonomists for standard genome sequencing and annotation.</title>
        <authorList>
            <consortium name="The Broad Institute Genomics Platform"/>
            <consortium name="The Broad Institute Genome Sequencing Center for Infectious Disease"/>
            <person name="Wu L."/>
            <person name="Ma J."/>
        </authorList>
    </citation>
    <scope>NUCLEOTIDE SEQUENCE [LARGE SCALE GENOMIC DNA]</scope>
    <source>
        <strain evidence="10">CCUG 62793</strain>
    </source>
</reference>
<dbReference type="PANTHER" id="PTHR43159">
    <property type="entry name" value="ENOYL-[ACYL-CARRIER-PROTEIN] REDUCTASE"/>
    <property type="match status" value="1"/>
</dbReference>
<keyword evidence="7 8" id="KW-0275">Fatty acid biosynthesis</keyword>
<comment type="pathway">
    <text evidence="1">Lipid metabolism; fatty acid biosynthesis.</text>
</comment>
<dbReference type="InterPro" id="IPR036291">
    <property type="entry name" value="NAD(P)-bd_dom_sf"/>
</dbReference>
<keyword evidence="8" id="KW-0520">NAD</keyword>
<evidence type="ECO:0000256" key="2">
    <source>
        <dbReference type="ARBA" id="ARBA00009233"/>
    </source>
</evidence>
<dbReference type="Gene3D" id="3.40.50.720">
    <property type="entry name" value="NAD(P)-binding Rossmann-like Domain"/>
    <property type="match status" value="1"/>
</dbReference>
<gene>
    <name evidence="9" type="primary">fabI</name>
    <name evidence="9" type="ORF">ACFSPV_28605</name>
</gene>
<keyword evidence="10" id="KW-1185">Reference proteome</keyword>
<evidence type="ECO:0000256" key="3">
    <source>
        <dbReference type="ARBA" id="ARBA00022516"/>
    </source>
</evidence>
<accession>A0ABW5EX25</accession>
<organism evidence="9 10">
    <name type="scientific">Delftia deserti</name>
    <dbReference type="NCBI Taxonomy" id="1651218"/>
    <lineage>
        <taxon>Bacteria</taxon>
        <taxon>Pseudomonadati</taxon>
        <taxon>Pseudomonadota</taxon>
        <taxon>Betaproteobacteria</taxon>
        <taxon>Burkholderiales</taxon>
        <taxon>Comamonadaceae</taxon>
        <taxon>Delftia</taxon>
    </lineage>
</organism>
<evidence type="ECO:0000313" key="9">
    <source>
        <dbReference type="EMBL" id="MFD2322645.1"/>
    </source>
</evidence>
<evidence type="ECO:0000256" key="7">
    <source>
        <dbReference type="ARBA" id="ARBA00023160"/>
    </source>
</evidence>
<comment type="catalytic activity">
    <reaction evidence="8">
        <text>a 2,3-saturated acyl-[ACP] + NAD(+) = a (2E)-enoyl-[ACP] + NADH + H(+)</text>
        <dbReference type="Rhea" id="RHEA:10240"/>
        <dbReference type="Rhea" id="RHEA-COMP:9925"/>
        <dbReference type="Rhea" id="RHEA-COMP:9926"/>
        <dbReference type="ChEBI" id="CHEBI:15378"/>
        <dbReference type="ChEBI" id="CHEBI:57540"/>
        <dbReference type="ChEBI" id="CHEBI:57945"/>
        <dbReference type="ChEBI" id="CHEBI:78784"/>
        <dbReference type="ChEBI" id="CHEBI:78785"/>
        <dbReference type="EC" id="1.3.1.9"/>
    </reaction>
</comment>
<protein>
    <recommendedName>
        <fullName evidence="8">Enoyl-[acyl-carrier-protein] reductase [NADH]</fullName>
        <ecNumber evidence="8">1.3.1.9</ecNumber>
    </recommendedName>
</protein>
<keyword evidence="6" id="KW-0443">Lipid metabolism</keyword>
<comment type="similarity">
    <text evidence="2 8">Belongs to the short-chain dehydrogenases/reductases (SDR) family. FabI subfamily.</text>
</comment>
<dbReference type="InterPro" id="IPR002347">
    <property type="entry name" value="SDR_fam"/>
</dbReference>
<evidence type="ECO:0000313" key="10">
    <source>
        <dbReference type="Proteomes" id="UP001597287"/>
    </source>
</evidence>
<evidence type="ECO:0000256" key="1">
    <source>
        <dbReference type="ARBA" id="ARBA00005194"/>
    </source>
</evidence>
<keyword evidence="5 8" id="KW-0560">Oxidoreductase</keyword>
<evidence type="ECO:0000256" key="4">
    <source>
        <dbReference type="ARBA" id="ARBA00022832"/>
    </source>
</evidence>
<dbReference type="EC" id="1.3.1.9" evidence="8"/>
<comment type="caution">
    <text evidence="9">The sequence shown here is derived from an EMBL/GenBank/DDBJ whole genome shotgun (WGS) entry which is preliminary data.</text>
</comment>
<evidence type="ECO:0000256" key="6">
    <source>
        <dbReference type="ARBA" id="ARBA00023098"/>
    </source>
</evidence>
<dbReference type="CDD" id="cd05372">
    <property type="entry name" value="ENR_SDR"/>
    <property type="match status" value="1"/>
</dbReference>
<dbReference type="InterPro" id="IPR014358">
    <property type="entry name" value="Enoyl-ACP_Rdtase_NADH"/>
</dbReference>
<dbReference type="SUPFAM" id="SSF51735">
    <property type="entry name" value="NAD(P)-binding Rossmann-fold domains"/>
    <property type="match status" value="1"/>
</dbReference>
<keyword evidence="3 8" id="KW-0444">Lipid biosynthesis</keyword>
<proteinExistence type="inferred from homology"/>
<evidence type="ECO:0000256" key="5">
    <source>
        <dbReference type="ARBA" id="ARBA00023002"/>
    </source>
</evidence>
<keyword evidence="4" id="KW-0276">Fatty acid metabolism</keyword>
<evidence type="ECO:0000256" key="8">
    <source>
        <dbReference type="PIRNR" id="PIRNR000094"/>
    </source>
</evidence>
<dbReference type="Pfam" id="PF13561">
    <property type="entry name" value="adh_short_C2"/>
    <property type="match status" value="1"/>
</dbReference>
<dbReference type="RefSeq" id="WP_374618881.1">
    <property type="nucleotide sequence ID" value="NZ_JBHSIH010000001.1"/>
</dbReference>
<dbReference type="PRINTS" id="PR00081">
    <property type="entry name" value="GDHRDH"/>
</dbReference>
<dbReference type="EMBL" id="JBHUIG010000043">
    <property type="protein sequence ID" value="MFD2322645.1"/>
    <property type="molecule type" value="Genomic_DNA"/>
</dbReference>
<dbReference type="NCBIfam" id="NF005717">
    <property type="entry name" value="PRK07533.1"/>
    <property type="match status" value="1"/>
</dbReference>
<sequence>MTLLAGKKGLIVGIANRDSIAWACARAMHAAGAEIGATWQNDKARVHVEPLLDEIGAGLRMPLDVGDDEQMRALFDAAAVRWGRLDFVLHAVAYAPRKDLQGRVVDSSREGFALAMDISCHSFIRMAHLAEPLMAASGGSLMTLSYLGASEVMPHYGIMGPVKAALESTTRYLAAELGPSRIRVNAVSPGPIATRAASGIAAFDELVADSVRRSPIAGELRPDDVGPLCAFLASDGARAITGCTLYVDGGHHILN</sequence>
<dbReference type="PANTHER" id="PTHR43159:SF2">
    <property type="entry name" value="ENOYL-[ACYL-CARRIER-PROTEIN] REDUCTASE [NADH], CHLOROPLASTIC"/>
    <property type="match status" value="1"/>
</dbReference>
<dbReference type="Proteomes" id="UP001597287">
    <property type="component" value="Unassembled WGS sequence"/>
</dbReference>
<dbReference type="PIRSF" id="PIRSF000094">
    <property type="entry name" value="Enoyl-ACP_rdct"/>
    <property type="match status" value="1"/>
</dbReference>
<name>A0ABW5EX25_9BURK</name>